<feature type="signal peptide" evidence="5">
    <location>
        <begin position="1"/>
        <end position="21"/>
    </location>
</feature>
<dbReference type="GO" id="GO:0006955">
    <property type="term" value="P:immune response"/>
    <property type="evidence" value="ECO:0007669"/>
    <property type="project" value="InterPro"/>
</dbReference>
<dbReference type="Gene3D" id="2.40.50.40">
    <property type="match status" value="1"/>
</dbReference>
<dbReference type="AlphaFoldDB" id="A0A9D3SLV4"/>
<dbReference type="SUPFAM" id="SSF54117">
    <property type="entry name" value="Interleukin 8-like chemokines"/>
    <property type="match status" value="1"/>
</dbReference>
<evidence type="ECO:0000313" key="7">
    <source>
        <dbReference type="EMBL" id="KAG7329511.1"/>
    </source>
</evidence>
<dbReference type="PANTHER" id="PTHR12015">
    <property type="entry name" value="SMALL INDUCIBLE CYTOKINE A"/>
    <property type="match status" value="1"/>
</dbReference>
<keyword evidence="2" id="KW-0202">Cytokine</keyword>
<feature type="chain" id="PRO_5038604465" description="Chemokine interleukin-8-like domain-containing protein" evidence="5">
    <location>
        <begin position="22"/>
        <end position="109"/>
    </location>
</feature>
<keyword evidence="8" id="KW-1185">Reference proteome</keyword>
<dbReference type="GO" id="GO:0008009">
    <property type="term" value="F:chemokine activity"/>
    <property type="evidence" value="ECO:0007669"/>
    <property type="project" value="InterPro"/>
</dbReference>
<dbReference type="Pfam" id="PF00048">
    <property type="entry name" value="IL8"/>
    <property type="match status" value="1"/>
</dbReference>
<organism evidence="7 8">
    <name type="scientific">Hemibagrus wyckioides</name>
    <dbReference type="NCBI Taxonomy" id="337641"/>
    <lineage>
        <taxon>Eukaryota</taxon>
        <taxon>Metazoa</taxon>
        <taxon>Chordata</taxon>
        <taxon>Craniata</taxon>
        <taxon>Vertebrata</taxon>
        <taxon>Euteleostomi</taxon>
        <taxon>Actinopterygii</taxon>
        <taxon>Neopterygii</taxon>
        <taxon>Teleostei</taxon>
        <taxon>Ostariophysi</taxon>
        <taxon>Siluriformes</taxon>
        <taxon>Bagridae</taxon>
        <taxon>Hemibagrus</taxon>
    </lineage>
</organism>
<evidence type="ECO:0000256" key="5">
    <source>
        <dbReference type="SAM" id="SignalP"/>
    </source>
</evidence>
<evidence type="ECO:0000256" key="3">
    <source>
        <dbReference type="ARBA" id="ARBA00022525"/>
    </source>
</evidence>
<sequence length="109" mass="12473">MKNLMALLFLMSFCFLQLVFNAPTGFDHKTSCCSNITNMRIPVKNIVKHWWISSDCPKRAIVFETNNKEKGIEKKFCVDPTAGWVKNYMKAVDQKNKAAVSLQTSQPQQ</sequence>
<protein>
    <recommendedName>
        <fullName evidence="6">Chemokine interleukin-8-like domain-containing protein</fullName>
    </recommendedName>
</protein>
<dbReference type="OrthoDB" id="8934837at2759"/>
<evidence type="ECO:0000256" key="2">
    <source>
        <dbReference type="ARBA" id="ARBA00022514"/>
    </source>
</evidence>
<comment type="subcellular location">
    <subcellularLocation>
        <location evidence="1">Secreted</location>
    </subcellularLocation>
</comment>
<comment type="caution">
    <text evidence="7">The sequence shown here is derived from an EMBL/GenBank/DDBJ whole genome shotgun (WGS) entry which is preliminary data.</text>
</comment>
<keyword evidence="3" id="KW-0964">Secreted</keyword>
<dbReference type="CDD" id="cd00272">
    <property type="entry name" value="Chemokine_CC"/>
    <property type="match status" value="1"/>
</dbReference>
<feature type="domain" description="Chemokine interleukin-8-like" evidence="6">
    <location>
        <begin position="29"/>
        <end position="92"/>
    </location>
</feature>
<keyword evidence="4 5" id="KW-0732">Signal</keyword>
<dbReference type="GO" id="GO:0005615">
    <property type="term" value="C:extracellular space"/>
    <property type="evidence" value="ECO:0007669"/>
    <property type="project" value="UniProtKB-KW"/>
</dbReference>
<gene>
    <name evidence="7" type="ORF">KOW79_007685</name>
</gene>
<evidence type="ECO:0000256" key="1">
    <source>
        <dbReference type="ARBA" id="ARBA00004613"/>
    </source>
</evidence>
<dbReference type="InterPro" id="IPR039809">
    <property type="entry name" value="Chemokine_b/g/d"/>
</dbReference>
<evidence type="ECO:0000256" key="4">
    <source>
        <dbReference type="ARBA" id="ARBA00022729"/>
    </source>
</evidence>
<accession>A0A9D3SLV4</accession>
<dbReference type="EMBL" id="JAHKSW010000008">
    <property type="protein sequence ID" value="KAG7329511.1"/>
    <property type="molecule type" value="Genomic_DNA"/>
</dbReference>
<evidence type="ECO:0000313" key="8">
    <source>
        <dbReference type="Proteomes" id="UP000824219"/>
    </source>
</evidence>
<dbReference type="InterPro" id="IPR001811">
    <property type="entry name" value="Chemokine_IL8-like_dom"/>
</dbReference>
<name>A0A9D3SLV4_9TELE</name>
<dbReference type="PANTHER" id="PTHR12015:SF183">
    <property type="entry name" value="C-C MOTIF CHEMOKINE 3"/>
    <property type="match status" value="1"/>
</dbReference>
<dbReference type="Proteomes" id="UP000824219">
    <property type="component" value="Linkage Group LG08"/>
</dbReference>
<evidence type="ECO:0000259" key="6">
    <source>
        <dbReference type="SMART" id="SM00199"/>
    </source>
</evidence>
<dbReference type="InterPro" id="IPR036048">
    <property type="entry name" value="Interleukin_8-like_sf"/>
</dbReference>
<proteinExistence type="predicted"/>
<dbReference type="SMART" id="SM00199">
    <property type="entry name" value="SCY"/>
    <property type="match status" value="1"/>
</dbReference>
<reference evidence="7 8" key="1">
    <citation type="submission" date="2021-06" db="EMBL/GenBank/DDBJ databases">
        <title>Chromosome-level genome assembly of the red-tail catfish (Hemibagrus wyckioides).</title>
        <authorList>
            <person name="Shao F."/>
        </authorList>
    </citation>
    <scope>NUCLEOTIDE SEQUENCE [LARGE SCALE GENOMIC DNA]</scope>
    <source>
        <strain evidence="7">EC202008001</strain>
        <tissue evidence="7">Blood</tissue>
    </source>
</reference>